<dbReference type="GO" id="GO:0051539">
    <property type="term" value="F:4 iron, 4 sulfur cluster binding"/>
    <property type="evidence" value="ECO:0007669"/>
    <property type="project" value="UniProtKB-KW"/>
</dbReference>
<accession>A0A5J4Z430</accession>
<evidence type="ECO:0000256" key="1">
    <source>
        <dbReference type="ARBA" id="ARBA00022485"/>
    </source>
</evidence>
<evidence type="ECO:0000313" key="9">
    <source>
        <dbReference type="EMBL" id="KAA8498601.1"/>
    </source>
</evidence>
<dbReference type="Proteomes" id="UP000324585">
    <property type="component" value="Unassembled WGS sequence"/>
</dbReference>
<gene>
    <name evidence="9" type="ORF">FVE85_6186</name>
</gene>
<dbReference type="InterPro" id="IPR007197">
    <property type="entry name" value="rSAM"/>
</dbReference>
<keyword evidence="7" id="KW-0456">Lyase</keyword>
<dbReference type="EMBL" id="VRMN01000001">
    <property type="protein sequence ID" value="KAA8498601.1"/>
    <property type="molecule type" value="Genomic_DNA"/>
</dbReference>
<keyword evidence="3" id="KW-0479">Metal-binding</keyword>
<dbReference type="PANTHER" id="PTHR42836">
    <property type="entry name" value="7-CARBOXY-7-DEAZAGUANINE SYNTHASE"/>
    <property type="match status" value="1"/>
</dbReference>
<reference evidence="10" key="1">
    <citation type="journal article" date="2019" name="Nat. Commun.">
        <title>Expansion of phycobilisome linker gene families in mesophilic red algae.</title>
        <authorList>
            <person name="Lee J."/>
            <person name="Kim D."/>
            <person name="Bhattacharya D."/>
            <person name="Yoon H.S."/>
        </authorList>
    </citation>
    <scope>NUCLEOTIDE SEQUENCE [LARGE SCALE GENOMIC DNA]</scope>
    <source>
        <strain evidence="10">CCMP 1328</strain>
    </source>
</reference>
<dbReference type="GO" id="GO:0046872">
    <property type="term" value="F:metal ion binding"/>
    <property type="evidence" value="ECO:0007669"/>
    <property type="project" value="UniProtKB-KW"/>
</dbReference>
<evidence type="ECO:0000256" key="5">
    <source>
        <dbReference type="ARBA" id="ARBA00023004"/>
    </source>
</evidence>
<dbReference type="OMA" id="CKGFNCK"/>
<evidence type="ECO:0000259" key="8">
    <source>
        <dbReference type="PROSITE" id="PS51918"/>
    </source>
</evidence>
<evidence type="ECO:0000256" key="2">
    <source>
        <dbReference type="ARBA" id="ARBA00022691"/>
    </source>
</evidence>
<evidence type="ECO:0000313" key="10">
    <source>
        <dbReference type="Proteomes" id="UP000324585"/>
    </source>
</evidence>
<evidence type="ECO:0000256" key="7">
    <source>
        <dbReference type="ARBA" id="ARBA00023239"/>
    </source>
</evidence>
<feature type="domain" description="Radical SAM core" evidence="8">
    <location>
        <begin position="59"/>
        <end position="294"/>
    </location>
</feature>
<dbReference type="OrthoDB" id="5015at2759"/>
<dbReference type="HAMAP" id="MF_00917">
    <property type="entry name" value="QueE"/>
    <property type="match status" value="1"/>
</dbReference>
<organism evidence="9 10">
    <name type="scientific">Porphyridium purpureum</name>
    <name type="common">Red alga</name>
    <name type="synonym">Porphyridium cruentum</name>
    <dbReference type="NCBI Taxonomy" id="35688"/>
    <lineage>
        <taxon>Eukaryota</taxon>
        <taxon>Rhodophyta</taxon>
        <taxon>Bangiophyceae</taxon>
        <taxon>Porphyridiales</taxon>
        <taxon>Porphyridiaceae</taxon>
        <taxon>Porphyridium</taxon>
    </lineage>
</organism>
<proteinExistence type="inferred from homology"/>
<comment type="caution">
    <text evidence="9">The sequence shown here is derived from an EMBL/GenBank/DDBJ whole genome shotgun (WGS) entry which is preliminary data.</text>
</comment>
<dbReference type="InterPro" id="IPR058240">
    <property type="entry name" value="rSAM_sf"/>
</dbReference>
<keyword evidence="4" id="KW-0460">Magnesium</keyword>
<keyword evidence="10" id="KW-1185">Reference proteome</keyword>
<evidence type="ECO:0000256" key="3">
    <source>
        <dbReference type="ARBA" id="ARBA00022723"/>
    </source>
</evidence>
<dbReference type="GO" id="GO:0016829">
    <property type="term" value="F:lyase activity"/>
    <property type="evidence" value="ECO:0007669"/>
    <property type="project" value="UniProtKB-KW"/>
</dbReference>
<dbReference type="Gene3D" id="3.20.20.70">
    <property type="entry name" value="Aldolase class I"/>
    <property type="match status" value="1"/>
</dbReference>
<evidence type="ECO:0000256" key="6">
    <source>
        <dbReference type="ARBA" id="ARBA00023014"/>
    </source>
</evidence>
<dbReference type="PANTHER" id="PTHR42836:SF1">
    <property type="entry name" value="7-CARBOXY-7-DEAZAGUANINE SYNTHASE"/>
    <property type="match status" value="1"/>
</dbReference>
<evidence type="ECO:0000256" key="4">
    <source>
        <dbReference type="ARBA" id="ARBA00022842"/>
    </source>
</evidence>
<sequence length="298" mass="33239">MAGSTAWMVRWMRNARVRRAWLGESSYSTMSSQPSKQHDASVSMMVSEMFASVQGEGPNSGRPSVFLRLGLCNLECAWCDTKYTWLFKEEQLRRIRADVAPDLKHTVGDRVFDRKGELQKLGLDQVIAQVNALGKSQISRAAAVVITGGEPLVHKPQLTYLVPALLDHGYEVEFETNGTLSPRGIPVERTVHFNVSPKLRNAAHGNTKQTIKPDVLREFVERGAAFKFVIQSPNDVDEVLEVLDASSVPRARVFLMPQGKTHAELAERGAWVAELCVRHGLNYSHRVHVALWGDKRGV</sequence>
<protein>
    <submittedName>
        <fullName evidence="9">7-carboxy-7-deazaguanine synthase</fullName>
    </submittedName>
</protein>
<dbReference type="InterPro" id="IPR013785">
    <property type="entry name" value="Aldolase_TIM"/>
</dbReference>
<keyword evidence="5" id="KW-0408">Iron</keyword>
<keyword evidence="2" id="KW-0949">S-adenosyl-L-methionine</keyword>
<dbReference type="InterPro" id="IPR024924">
    <property type="entry name" value="7-CO-7-deazaguanine_synth-like"/>
</dbReference>
<keyword evidence="1" id="KW-0004">4Fe-4S</keyword>
<keyword evidence="6" id="KW-0411">Iron-sulfur</keyword>
<dbReference type="PROSITE" id="PS51918">
    <property type="entry name" value="RADICAL_SAM"/>
    <property type="match status" value="1"/>
</dbReference>
<name>A0A5J4Z430_PORPP</name>
<dbReference type="SFLD" id="SFLDS00029">
    <property type="entry name" value="Radical_SAM"/>
    <property type="match status" value="1"/>
</dbReference>
<dbReference type="SUPFAM" id="SSF102114">
    <property type="entry name" value="Radical SAM enzymes"/>
    <property type="match status" value="1"/>
</dbReference>
<dbReference type="AlphaFoldDB" id="A0A5J4Z430"/>